<organism evidence="1 2">
    <name type="scientific">Shewanella salipaludis</name>
    <dbReference type="NCBI Taxonomy" id="2723052"/>
    <lineage>
        <taxon>Bacteria</taxon>
        <taxon>Pseudomonadati</taxon>
        <taxon>Pseudomonadota</taxon>
        <taxon>Gammaproteobacteria</taxon>
        <taxon>Alteromonadales</taxon>
        <taxon>Shewanellaceae</taxon>
        <taxon>Shewanella</taxon>
    </lineage>
</organism>
<name>A0A972FYG4_9GAMM</name>
<proteinExistence type="predicted"/>
<gene>
    <name evidence="1" type="ORF">HC757_07245</name>
</gene>
<dbReference type="EMBL" id="JAAXYH010000003">
    <property type="protein sequence ID" value="NMH64967.1"/>
    <property type="molecule type" value="Genomic_DNA"/>
</dbReference>
<keyword evidence="2" id="KW-1185">Reference proteome</keyword>
<evidence type="ECO:0000313" key="2">
    <source>
        <dbReference type="Proteomes" id="UP000737113"/>
    </source>
</evidence>
<accession>A0A972FYG4</accession>
<comment type="caution">
    <text evidence="1">The sequence shown here is derived from an EMBL/GenBank/DDBJ whole genome shotgun (WGS) entry which is preliminary data.</text>
</comment>
<dbReference type="AlphaFoldDB" id="A0A972FYG4"/>
<evidence type="ECO:0000313" key="1">
    <source>
        <dbReference type="EMBL" id="NMH64967.1"/>
    </source>
</evidence>
<dbReference type="Proteomes" id="UP000737113">
    <property type="component" value="Unassembled WGS sequence"/>
</dbReference>
<reference evidence="1" key="1">
    <citation type="submission" date="2020-04" db="EMBL/GenBank/DDBJ databases">
        <title>Description of Shewanella salipaludis sp. nov., isolated from a salt marsh.</title>
        <authorList>
            <person name="Park S."/>
            <person name="Yoon J.-H."/>
        </authorList>
    </citation>
    <scope>NUCLEOTIDE SEQUENCE</scope>
    <source>
        <strain evidence="1">SHSM-M6</strain>
    </source>
</reference>
<sequence length="139" mass="15596">MQNIELFNLAAKEILGMCYESFPNRVQFDSYKITNKVVNYYDHSELNAGKAEEISKVCHSTAEWLEQANYIWVRMKAGNEFHSVTLTPKAFELLNLMPESLKIQESLGSVLMKGAKTTAKTGALAAVKVLFSEGVKMIN</sequence>
<dbReference type="RefSeq" id="WP_169563627.1">
    <property type="nucleotide sequence ID" value="NZ_JAAXYH010000003.1"/>
</dbReference>
<protein>
    <submittedName>
        <fullName evidence="1">Uncharacterized protein</fullName>
    </submittedName>
</protein>